<evidence type="ECO:0000256" key="5">
    <source>
        <dbReference type="ARBA" id="ARBA00017242"/>
    </source>
</evidence>
<dbReference type="PROSITE" id="PS00867">
    <property type="entry name" value="CPSASE_2"/>
    <property type="match status" value="1"/>
</dbReference>
<dbReference type="FunFam" id="3.30.1490.20:FF:000003">
    <property type="entry name" value="acetyl-CoA carboxylase isoform X1"/>
    <property type="match status" value="1"/>
</dbReference>
<evidence type="ECO:0000256" key="1">
    <source>
        <dbReference type="ARBA" id="ARBA00001953"/>
    </source>
</evidence>
<dbReference type="InterPro" id="IPR005482">
    <property type="entry name" value="Biotin_COase_C"/>
</dbReference>
<dbReference type="GO" id="GO:0046872">
    <property type="term" value="F:metal ion binding"/>
    <property type="evidence" value="ECO:0007669"/>
    <property type="project" value="InterPro"/>
</dbReference>
<dbReference type="InterPro" id="IPR000089">
    <property type="entry name" value="Biotin_lipoyl"/>
</dbReference>
<dbReference type="AlphaFoldDB" id="A0A7X5RK30"/>
<dbReference type="EMBL" id="JAAAWN010000004">
    <property type="protein sequence ID" value="NDV90482.1"/>
    <property type="molecule type" value="Genomic_DNA"/>
</dbReference>
<dbReference type="Pfam" id="PF00289">
    <property type="entry name" value="Biotin_carb_N"/>
    <property type="match status" value="1"/>
</dbReference>
<evidence type="ECO:0000256" key="8">
    <source>
        <dbReference type="ARBA" id="ARBA00022840"/>
    </source>
</evidence>
<dbReference type="InterPro" id="IPR011054">
    <property type="entry name" value="Rudment_hybrid_motif"/>
</dbReference>
<dbReference type="FunFam" id="3.40.50.20:FF:000010">
    <property type="entry name" value="Propionyl-CoA carboxylase subunit alpha"/>
    <property type="match status" value="1"/>
</dbReference>
<comment type="catalytic activity">
    <reaction evidence="11">
        <text>N(6)-biotinyl-L-lysyl-[protein] + hydrogencarbonate + ATP = N(6)-carboxybiotinyl-L-lysyl-[protein] + ADP + phosphate + H(+)</text>
        <dbReference type="Rhea" id="RHEA:13501"/>
        <dbReference type="Rhea" id="RHEA-COMP:10505"/>
        <dbReference type="Rhea" id="RHEA-COMP:10506"/>
        <dbReference type="ChEBI" id="CHEBI:15378"/>
        <dbReference type="ChEBI" id="CHEBI:17544"/>
        <dbReference type="ChEBI" id="CHEBI:30616"/>
        <dbReference type="ChEBI" id="CHEBI:43474"/>
        <dbReference type="ChEBI" id="CHEBI:83144"/>
        <dbReference type="ChEBI" id="CHEBI:83145"/>
        <dbReference type="ChEBI" id="CHEBI:456216"/>
        <dbReference type="EC" id="6.3.4.14"/>
    </reaction>
</comment>
<dbReference type="SUPFAM" id="SSF51246">
    <property type="entry name" value="Rudiment single hybrid motif"/>
    <property type="match status" value="1"/>
</dbReference>
<dbReference type="InterPro" id="IPR050856">
    <property type="entry name" value="Biotin_carboxylase_complex"/>
</dbReference>
<dbReference type="PROSITE" id="PS00188">
    <property type="entry name" value="BIOTIN"/>
    <property type="match status" value="1"/>
</dbReference>
<evidence type="ECO:0000256" key="6">
    <source>
        <dbReference type="ARBA" id="ARBA00022598"/>
    </source>
</evidence>
<evidence type="ECO:0000256" key="4">
    <source>
        <dbReference type="ARBA" id="ARBA00011750"/>
    </source>
</evidence>
<dbReference type="Proteomes" id="UP000470213">
    <property type="component" value="Unassembled WGS sequence"/>
</dbReference>
<evidence type="ECO:0000313" key="17">
    <source>
        <dbReference type="Proteomes" id="UP000470213"/>
    </source>
</evidence>
<evidence type="ECO:0000256" key="9">
    <source>
        <dbReference type="ARBA" id="ARBA00023267"/>
    </source>
</evidence>
<dbReference type="Gene3D" id="3.30.470.20">
    <property type="entry name" value="ATP-grasp fold, B domain"/>
    <property type="match status" value="1"/>
</dbReference>
<dbReference type="FunFam" id="3.30.470.20:FF:000028">
    <property type="entry name" value="Methylcrotonoyl-CoA carboxylase subunit alpha, mitochondrial"/>
    <property type="match status" value="1"/>
</dbReference>
<dbReference type="InterPro" id="IPR011053">
    <property type="entry name" value="Single_hybrid_motif"/>
</dbReference>
<feature type="domain" description="ATP-grasp" evidence="14">
    <location>
        <begin position="123"/>
        <end position="320"/>
    </location>
</feature>
<keyword evidence="7 12" id="KW-0547">Nucleotide-binding</keyword>
<evidence type="ECO:0000256" key="3">
    <source>
        <dbReference type="ARBA" id="ARBA00004956"/>
    </source>
</evidence>
<dbReference type="PROSITE" id="PS50979">
    <property type="entry name" value="BC"/>
    <property type="match status" value="1"/>
</dbReference>
<dbReference type="InterPro" id="IPR016185">
    <property type="entry name" value="PreATP-grasp_dom_sf"/>
</dbReference>
<name>A0A7X5RK30_9ALTE</name>
<dbReference type="Pfam" id="PF02785">
    <property type="entry name" value="Biotin_carb_C"/>
    <property type="match status" value="1"/>
</dbReference>
<dbReference type="InterPro" id="IPR011761">
    <property type="entry name" value="ATP-grasp"/>
</dbReference>
<accession>A0A7X5RK30</accession>
<reference evidence="16 17" key="1">
    <citation type="submission" date="2020-01" db="EMBL/GenBank/DDBJ databases">
        <authorList>
            <person name="Chen J."/>
            <person name="Zhu S."/>
            <person name="Yang J."/>
        </authorList>
    </citation>
    <scope>NUCLEOTIDE SEQUENCE [LARGE SCALE GENOMIC DNA]</scope>
    <source>
        <strain evidence="16 17">345S023</strain>
    </source>
</reference>
<keyword evidence="8 12" id="KW-0067">ATP-binding</keyword>
<comment type="caution">
    <text evidence="16">The sequence shown here is derived from an EMBL/GenBank/DDBJ whole genome shotgun (WGS) entry which is preliminary data.</text>
</comment>
<evidence type="ECO:0000256" key="11">
    <source>
        <dbReference type="ARBA" id="ARBA00048600"/>
    </source>
</evidence>
<dbReference type="SUPFAM" id="SSF51230">
    <property type="entry name" value="Single hybrid motif"/>
    <property type="match status" value="1"/>
</dbReference>
<comment type="subunit">
    <text evidence="4">Acetyl-CoA carboxylase is a heterohexamer of biotin carboxyl carrier protein, biotin carboxylase and the two subunits of carboxyl transferase in a 2:2 complex.</text>
</comment>
<evidence type="ECO:0000256" key="2">
    <source>
        <dbReference type="ARBA" id="ARBA00003761"/>
    </source>
</evidence>
<evidence type="ECO:0000256" key="10">
    <source>
        <dbReference type="ARBA" id="ARBA00033786"/>
    </source>
</evidence>
<dbReference type="Pfam" id="PF02786">
    <property type="entry name" value="CPSase_L_D2"/>
    <property type="match status" value="1"/>
</dbReference>
<dbReference type="SMART" id="SM00878">
    <property type="entry name" value="Biotin_carb_C"/>
    <property type="match status" value="1"/>
</dbReference>
<dbReference type="SUPFAM" id="SSF56059">
    <property type="entry name" value="Glutathione synthetase ATP-binding domain-like"/>
    <property type="match status" value="1"/>
</dbReference>
<dbReference type="Gene3D" id="2.40.50.100">
    <property type="match status" value="1"/>
</dbReference>
<dbReference type="InterPro" id="IPR001882">
    <property type="entry name" value="Biotin_BS"/>
</dbReference>
<evidence type="ECO:0000259" key="15">
    <source>
        <dbReference type="PROSITE" id="PS50979"/>
    </source>
</evidence>
<dbReference type="PROSITE" id="PS00866">
    <property type="entry name" value="CPSASE_1"/>
    <property type="match status" value="1"/>
</dbReference>
<keyword evidence="9" id="KW-0092">Biotin</keyword>
<dbReference type="NCBIfam" id="NF006367">
    <property type="entry name" value="PRK08591.1"/>
    <property type="match status" value="1"/>
</dbReference>
<dbReference type="PROSITE" id="PS50975">
    <property type="entry name" value="ATP_GRASP"/>
    <property type="match status" value="1"/>
</dbReference>
<dbReference type="GO" id="GO:0005524">
    <property type="term" value="F:ATP binding"/>
    <property type="evidence" value="ECO:0007669"/>
    <property type="project" value="UniProtKB-UniRule"/>
</dbReference>
<evidence type="ECO:0000256" key="7">
    <source>
        <dbReference type="ARBA" id="ARBA00022741"/>
    </source>
</evidence>
<dbReference type="PANTHER" id="PTHR18866">
    <property type="entry name" value="CARBOXYLASE:PYRUVATE/ACETYL-COA/PROPIONYL-COA CARBOXYLASE"/>
    <property type="match status" value="1"/>
</dbReference>
<comment type="function">
    <text evidence="2">This protein is a component of the acetyl coenzyme A carboxylase complex; first, biotin carboxylase catalyzes the carboxylation of the carrier protein and then the transcarboxylase transfers the carboxyl group to form malonyl-CoA.</text>
</comment>
<gene>
    <name evidence="16" type="ORF">GTH32_04625</name>
</gene>
<feature type="domain" description="Biotin carboxylation" evidence="15">
    <location>
        <begin position="4"/>
        <end position="447"/>
    </location>
</feature>
<evidence type="ECO:0000256" key="12">
    <source>
        <dbReference type="PROSITE-ProRule" id="PRU00409"/>
    </source>
</evidence>
<comment type="cofactor">
    <cofactor evidence="1">
        <name>biotin</name>
        <dbReference type="ChEBI" id="CHEBI:57586"/>
    </cofactor>
</comment>
<dbReference type="InterPro" id="IPR011764">
    <property type="entry name" value="Biotin_carboxylation_dom"/>
</dbReference>
<dbReference type="GO" id="GO:0004075">
    <property type="term" value="F:biotin carboxylase activity"/>
    <property type="evidence" value="ECO:0007669"/>
    <property type="project" value="UniProtKB-EC"/>
</dbReference>
<dbReference type="PROSITE" id="PS50968">
    <property type="entry name" value="BIOTINYL_LIPOYL"/>
    <property type="match status" value="1"/>
</dbReference>
<keyword evidence="6" id="KW-0436">Ligase</keyword>
<dbReference type="PANTHER" id="PTHR18866:SF33">
    <property type="entry name" value="METHYLCROTONOYL-COA CARBOXYLASE SUBUNIT ALPHA, MITOCHONDRIAL-RELATED"/>
    <property type="match status" value="1"/>
</dbReference>
<comment type="pathway">
    <text evidence="3">Lipid metabolism; malonyl-CoA biosynthesis; malonyl-CoA from acetyl-CoA: step 1/1.</text>
</comment>
<evidence type="ECO:0000313" key="16">
    <source>
        <dbReference type="EMBL" id="NDV90482.1"/>
    </source>
</evidence>
<protein>
    <recommendedName>
        <fullName evidence="5">Biotin carboxylase</fullName>
    </recommendedName>
    <alternativeName>
        <fullName evidence="10">Acetyl-coenzyme A carboxylase biotin carboxylase subunit A</fullName>
    </alternativeName>
</protein>
<dbReference type="InterPro" id="IPR005479">
    <property type="entry name" value="CPAse_ATP-bd"/>
</dbReference>
<proteinExistence type="predicted"/>
<sequence length="666" mass="72476">MTQSIQKILIANRGEIACRIIRTAHKLGFFTVAIYSDADRNALHVQQADEAVYVGAAEATASYLNIENVIEAALRTNAHAIHPGYGFLSENSDFAKACEQAGVTFIGPSAHAISLMGSKRLSKVAMLQANVPCIPGYEGSDQSDATLIAKAEEIGFPIMVKASAGGGGKGMRLVETIKDLPAQISTARSEARNAFGSDELILERALIAPRHIEIQIFADQFGNTLYLGERDCSIQRRHQKVIEEAPSPFVDDALRQHMGEAAVAAAKACNYSGAGTVEFLVDSDKHFYFLEMNTRLQVEHPVTELVTGLDLVEWQLRIACGEALPLTQKDIHITGHAIEVRLYAEDPRHYFMPQTGEIKVWHPPTNARTDHGIQHNMAVSSHYDPMLAKIIVGAENRTSAIRKMARALGETQLLGVNTNKQFLQNIIQSPAFSSNDVTTAFISLHADNEAVLGSARPSFSQFAKAALLFSILKNKAWLAKEATETRWQQSTHFAYPVILVCGEIKASLTVTAQNGQYRIFNTATKEQTSLKLVSFGGHILEVEENHHRKKVAFSAADDTLYIDEGAGHFTFTCVTHTKTAGQNKQHSTEINTVMDGVIVAVLVEDGATVNAGDTVAIMEAMKMEHPLKAALTGTVQLNSIVAGDQVKSKQTIATILPASEVTHEQA</sequence>
<keyword evidence="17" id="KW-1185">Reference proteome</keyword>
<dbReference type="InterPro" id="IPR005481">
    <property type="entry name" value="BC-like_N"/>
</dbReference>
<evidence type="ECO:0000259" key="14">
    <source>
        <dbReference type="PROSITE" id="PS50975"/>
    </source>
</evidence>
<feature type="domain" description="Lipoyl-binding" evidence="13">
    <location>
        <begin position="581"/>
        <end position="656"/>
    </location>
</feature>
<dbReference type="SUPFAM" id="SSF52440">
    <property type="entry name" value="PreATP-grasp domain"/>
    <property type="match status" value="1"/>
</dbReference>
<dbReference type="CDD" id="cd06850">
    <property type="entry name" value="biotinyl_domain"/>
    <property type="match status" value="1"/>
</dbReference>
<dbReference type="Pfam" id="PF00364">
    <property type="entry name" value="Biotin_lipoyl"/>
    <property type="match status" value="1"/>
</dbReference>
<organism evidence="16 17">
    <name type="scientific">Alteromonas profundi</name>
    <dbReference type="NCBI Taxonomy" id="2696062"/>
    <lineage>
        <taxon>Bacteria</taxon>
        <taxon>Pseudomonadati</taxon>
        <taxon>Pseudomonadota</taxon>
        <taxon>Gammaproteobacteria</taxon>
        <taxon>Alteromonadales</taxon>
        <taxon>Alteromonadaceae</taxon>
        <taxon>Alteromonas/Salinimonas group</taxon>
        <taxon>Alteromonas</taxon>
    </lineage>
</organism>
<evidence type="ECO:0000259" key="13">
    <source>
        <dbReference type="PROSITE" id="PS50968"/>
    </source>
</evidence>
<dbReference type="RefSeq" id="WP_163084071.1">
    <property type="nucleotide sequence ID" value="NZ_JAAAWN010000004.1"/>
</dbReference>